<feature type="region of interest" description="Disordered" evidence="18">
    <location>
        <begin position="411"/>
        <end position="440"/>
    </location>
</feature>
<dbReference type="FunFam" id="3.30.1490.100:FF:000004">
    <property type="entry name" value="DNA polymerase IV"/>
    <property type="match status" value="1"/>
</dbReference>
<evidence type="ECO:0000256" key="10">
    <source>
        <dbReference type="ARBA" id="ARBA00022763"/>
    </source>
</evidence>
<evidence type="ECO:0000256" key="8">
    <source>
        <dbReference type="ARBA" id="ARBA00022705"/>
    </source>
</evidence>
<feature type="binding site" evidence="17">
    <location>
        <position position="137"/>
    </location>
    <ligand>
        <name>Mg(2+)</name>
        <dbReference type="ChEBI" id="CHEBI:18420"/>
    </ligand>
</feature>
<keyword evidence="11 17" id="KW-0460">Magnesium</keyword>
<keyword evidence="12 17" id="KW-0239">DNA-directed DNA polymerase</keyword>
<dbReference type="NCBIfam" id="NF002751">
    <property type="entry name" value="PRK02794.1"/>
    <property type="match status" value="1"/>
</dbReference>
<dbReference type="GO" id="GO:0006281">
    <property type="term" value="P:DNA repair"/>
    <property type="evidence" value="ECO:0007669"/>
    <property type="project" value="UniProtKB-UniRule"/>
</dbReference>
<evidence type="ECO:0000256" key="1">
    <source>
        <dbReference type="ARBA" id="ARBA00004496"/>
    </source>
</evidence>
<gene>
    <name evidence="17" type="primary">dinB</name>
    <name evidence="20" type="ORF">SAMN04488568_11548</name>
</gene>
<dbReference type="PROSITE" id="PS50173">
    <property type="entry name" value="UMUC"/>
    <property type="match status" value="1"/>
</dbReference>
<evidence type="ECO:0000256" key="12">
    <source>
        <dbReference type="ARBA" id="ARBA00022932"/>
    </source>
</evidence>
<keyword evidence="4 17" id="KW-0515">Mutator protein</keyword>
<dbReference type="GO" id="GO:0009432">
    <property type="term" value="P:SOS response"/>
    <property type="evidence" value="ECO:0007669"/>
    <property type="project" value="TreeGrafter"/>
</dbReference>
<dbReference type="InterPro" id="IPR050116">
    <property type="entry name" value="DNA_polymerase-Y"/>
</dbReference>
<evidence type="ECO:0000256" key="9">
    <source>
        <dbReference type="ARBA" id="ARBA00022723"/>
    </source>
</evidence>
<dbReference type="InterPro" id="IPR043128">
    <property type="entry name" value="Rev_trsase/Diguanyl_cyclase"/>
</dbReference>
<dbReference type="PANTHER" id="PTHR11076">
    <property type="entry name" value="DNA REPAIR POLYMERASE UMUC / TRANSFERASE FAMILY MEMBER"/>
    <property type="match status" value="1"/>
</dbReference>
<dbReference type="RefSeq" id="WP_091770916.1">
    <property type="nucleotide sequence ID" value="NZ_FNHG01000015.1"/>
</dbReference>
<dbReference type="STRING" id="144026.SAMN04488568_11548"/>
<dbReference type="InterPro" id="IPR043502">
    <property type="entry name" value="DNA/RNA_pol_sf"/>
</dbReference>
<evidence type="ECO:0000313" key="20">
    <source>
        <dbReference type="EMBL" id="SDM60017.1"/>
    </source>
</evidence>
<comment type="similarity">
    <text evidence="2 17">Belongs to the DNA polymerase type-Y family.</text>
</comment>
<comment type="catalytic activity">
    <reaction evidence="16 17">
        <text>DNA(n) + a 2'-deoxyribonucleoside 5'-triphosphate = DNA(n+1) + diphosphate</text>
        <dbReference type="Rhea" id="RHEA:22508"/>
        <dbReference type="Rhea" id="RHEA-COMP:17339"/>
        <dbReference type="Rhea" id="RHEA-COMP:17340"/>
        <dbReference type="ChEBI" id="CHEBI:33019"/>
        <dbReference type="ChEBI" id="CHEBI:61560"/>
        <dbReference type="ChEBI" id="CHEBI:173112"/>
        <dbReference type="EC" id="2.7.7.7"/>
    </reaction>
</comment>
<dbReference type="Pfam" id="PF11799">
    <property type="entry name" value="IMS_C"/>
    <property type="match status" value="1"/>
</dbReference>
<dbReference type="InterPro" id="IPR022880">
    <property type="entry name" value="DNApol_IV"/>
</dbReference>
<dbReference type="SUPFAM" id="SSF100879">
    <property type="entry name" value="Lesion bypass DNA polymerase (Y-family), little finger domain"/>
    <property type="match status" value="1"/>
</dbReference>
<dbReference type="AlphaFoldDB" id="A0A1G9UJF9"/>
<keyword evidence="10 17" id="KW-0227">DNA damage</keyword>
<dbReference type="Pfam" id="PF00817">
    <property type="entry name" value="IMS"/>
    <property type="match status" value="1"/>
</dbReference>
<evidence type="ECO:0000256" key="3">
    <source>
        <dbReference type="ARBA" id="ARBA00011245"/>
    </source>
</evidence>
<keyword evidence="8 17" id="KW-0235">DNA replication</keyword>
<evidence type="ECO:0000256" key="6">
    <source>
        <dbReference type="ARBA" id="ARBA00022679"/>
    </source>
</evidence>
<evidence type="ECO:0000256" key="14">
    <source>
        <dbReference type="ARBA" id="ARBA00023204"/>
    </source>
</evidence>
<evidence type="ECO:0000256" key="4">
    <source>
        <dbReference type="ARBA" id="ARBA00022457"/>
    </source>
</evidence>
<dbReference type="PANTHER" id="PTHR11076:SF33">
    <property type="entry name" value="DNA POLYMERASE KAPPA"/>
    <property type="match status" value="1"/>
</dbReference>
<feature type="active site" evidence="17">
    <location>
        <position position="138"/>
    </location>
</feature>
<dbReference type="EC" id="2.7.7.7" evidence="17"/>
<feature type="region of interest" description="Disordered" evidence="18">
    <location>
        <begin position="264"/>
        <end position="284"/>
    </location>
</feature>
<evidence type="ECO:0000256" key="18">
    <source>
        <dbReference type="SAM" id="MobiDB-lite"/>
    </source>
</evidence>
<dbReference type="GO" id="GO:0003887">
    <property type="term" value="F:DNA-directed DNA polymerase activity"/>
    <property type="evidence" value="ECO:0007669"/>
    <property type="project" value="UniProtKB-UniRule"/>
</dbReference>
<reference evidence="20 21" key="1">
    <citation type="submission" date="2016-10" db="EMBL/GenBank/DDBJ databases">
        <authorList>
            <person name="de Groot N.N."/>
        </authorList>
    </citation>
    <scope>NUCLEOTIDE SEQUENCE [LARGE SCALE GENOMIC DNA]</scope>
    <source>
        <strain evidence="20 21">DSM 16077</strain>
    </source>
</reference>
<evidence type="ECO:0000256" key="7">
    <source>
        <dbReference type="ARBA" id="ARBA00022695"/>
    </source>
</evidence>
<feature type="compositionally biased region" description="Basic and acidic residues" evidence="18">
    <location>
        <begin position="264"/>
        <end position="278"/>
    </location>
</feature>
<dbReference type="GO" id="GO:0005829">
    <property type="term" value="C:cytosol"/>
    <property type="evidence" value="ECO:0007669"/>
    <property type="project" value="TreeGrafter"/>
</dbReference>
<dbReference type="GO" id="GO:0006261">
    <property type="term" value="P:DNA-templated DNA replication"/>
    <property type="evidence" value="ECO:0007669"/>
    <property type="project" value="UniProtKB-UniRule"/>
</dbReference>
<keyword evidence="21" id="KW-1185">Reference proteome</keyword>
<dbReference type="GO" id="GO:0000287">
    <property type="term" value="F:magnesium ion binding"/>
    <property type="evidence" value="ECO:0007669"/>
    <property type="project" value="UniProtKB-UniRule"/>
</dbReference>
<evidence type="ECO:0000256" key="15">
    <source>
        <dbReference type="ARBA" id="ARBA00025589"/>
    </source>
</evidence>
<keyword evidence="5 17" id="KW-0963">Cytoplasm</keyword>
<dbReference type="CDD" id="cd03586">
    <property type="entry name" value="PolY_Pol_IV_kappa"/>
    <property type="match status" value="1"/>
</dbReference>
<dbReference type="EMBL" id="FNHG01000015">
    <property type="protein sequence ID" value="SDM60017.1"/>
    <property type="molecule type" value="Genomic_DNA"/>
</dbReference>
<sequence length="440" mass="48289">MTHSGYCRVCLTSLAKPVDACPACGSHRHLFHPELGTLSIAHIDCDAFYAAVEKRDNPELADKPVIIGGRQRGVVSTCCYVARMYGVHSAMPMFKALKACPDAVVIGGDHAKYAREGGRIREMMRDVTPLVEPLSIDEAFLDLTGTTRLHGAPPALTLLRLQRRIQSEVGITVSVGLSFNKFLAKTASDLDKPDGFAVIGRAEAMDFLGPRPVRSIYGVGPAFAAKLERDGLRTLNDIRRQSDRDMAKRYGDFGYRLARLARGEDHRRVEPESERKSVSSETTFNADHSALKSLEDQLWRQCVKVADQMKAKGISGSVVTLKLKTADFRSRTRRRTLNEPSQLADTLFKVGRELLAPEVDGTRFRLIGIGFSSLQDAVGDSGDLLDPNAIRRATAERAMDKARAKFGGDAVVKGRALKPRPKQTPDRAPNPPRVKPGQTS</sequence>
<feature type="site" description="Substrate discrimination" evidence="17">
    <location>
        <position position="49"/>
    </location>
</feature>
<dbReference type="SUPFAM" id="SSF56672">
    <property type="entry name" value="DNA/RNA polymerases"/>
    <property type="match status" value="1"/>
</dbReference>
<dbReference type="Gene3D" id="3.30.70.270">
    <property type="match status" value="1"/>
</dbReference>
<dbReference type="Gene3D" id="3.30.1490.100">
    <property type="entry name" value="DNA polymerase, Y-family, little finger domain"/>
    <property type="match status" value="1"/>
</dbReference>
<evidence type="ECO:0000256" key="16">
    <source>
        <dbReference type="ARBA" id="ARBA00049244"/>
    </source>
</evidence>
<keyword evidence="6 17" id="KW-0808">Transferase</keyword>
<dbReference type="OrthoDB" id="9808813at2"/>
<evidence type="ECO:0000256" key="5">
    <source>
        <dbReference type="ARBA" id="ARBA00022490"/>
    </source>
</evidence>
<dbReference type="NCBIfam" id="NF002677">
    <property type="entry name" value="PRK02406.1"/>
    <property type="match status" value="1"/>
</dbReference>
<dbReference type="Proteomes" id="UP000199759">
    <property type="component" value="Unassembled WGS sequence"/>
</dbReference>
<keyword evidence="14 17" id="KW-0234">DNA repair</keyword>
<organism evidence="20 21">
    <name type="scientific">Maricaulis salignorans</name>
    <dbReference type="NCBI Taxonomy" id="144026"/>
    <lineage>
        <taxon>Bacteria</taxon>
        <taxon>Pseudomonadati</taxon>
        <taxon>Pseudomonadota</taxon>
        <taxon>Alphaproteobacteria</taxon>
        <taxon>Maricaulales</taxon>
        <taxon>Maricaulaceae</taxon>
        <taxon>Maricaulis</taxon>
    </lineage>
</organism>
<feature type="domain" description="UmuC" evidence="19">
    <location>
        <begin position="40"/>
        <end position="220"/>
    </location>
</feature>
<dbReference type="GO" id="GO:0042276">
    <property type="term" value="P:error-prone translesion synthesis"/>
    <property type="evidence" value="ECO:0007669"/>
    <property type="project" value="TreeGrafter"/>
</dbReference>
<dbReference type="Gene3D" id="3.40.1170.60">
    <property type="match status" value="1"/>
</dbReference>
<evidence type="ECO:0000256" key="17">
    <source>
        <dbReference type="HAMAP-Rule" id="MF_01113"/>
    </source>
</evidence>
<dbReference type="InterPro" id="IPR017961">
    <property type="entry name" value="DNA_pol_Y-fam_little_finger"/>
</dbReference>
<evidence type="ECO:0000259" key="19">
    <source>
        <dbReference type="PROSITE" id="PS50173"/>
    </source>
</evidence>
<protein>
    <recommendedName>
        <fullName evidence="17">DNA polymerase IV</fullName>
        <shortName evidence="17">Pol IV</shortName>
        <ecNumber evidence="17">2.7.7.7</ecNumber>
    </recommendedName>
</protein>
<comment type="function">
    <text evidence="15 17">Poorly processive, error-prone DNA polymerase involved in untargeted mutagenesis. Copies undamaged DNA at stalled replication forks, which arise in vivo from mismatched or misaligned primer ends. These misaligned primers can be extended by PolIV. Exhibits no 3'-5' exonuclease (proofreading) activity. May be involved in translesional synthesis, in conjunction with the beta clamp from PolIII.</text>
</comment>
<comment type="cofactor">
    <cofactor evidence="17">
        <name>Mg(2+)</name>
        <dbReference type="ChEBI" id="CHEBI:18420"/>
    </cofactor>
    <text evidence="17">Binds 2 magnesium ions per subunit.</text>
</comment>
<dbReference type="Gene3D" id="1.10.150.20">
    <property type="entry name" value="5' to 3' exonuclease, C-terminal subdomain"/>
    <property type="match status" value="1"/>
</dbReference>
<dbReference type="GO" id="GO:0003684">
    <property type="term" value="F:damaged DNA binding"/>
    <property type="evidence" value="ECO:0007669"/>
    <property type="project" value="InterPro"/>
</dbReference>
<proteinExistence type="inferred from homology"/>
<keyword evidence="13 17" id="KW-0238">DNA-binding</keyword>
<dbReference type="HAMAP" id="MF_01113">
    <property type="entry name" value="DNApol_IV"/>
    <property type="match status" value="1"/>
</dbReference>
<feature type="binding site" evidence="17">
    <location>
        <position position="44"/>
    </location>
    <ligand>
        <name>Mg(2+)</name>
        <dbReference type="ChEBI" id="CHEBI:18420"/>
    </ligand>
</feature>
<dbReference type="InterPro" id="IPR001126">
    <property type="entry name" value="UmuC"/>
</dbReference>
<comment type="subcellular location">
    <subcellularLocation>
        <location evidence="1 17">Cytoplasm</location>
    </subcellularLocation>
</comment>
<evidence type="ECO:0000313" key="21">
    <source>
        <dbReference type="Proteomes" id="UP000199759"/>
    </source>
</evidence>
<dbReference type="FunFam" id="3.40.1170.60:FF:000001">
    <property type="entry name" value="DNA polymerase IV"/>
    <property type="match status" value="1"/>
</dbReference>
<dbReference type="InterPro" id="IPR036775">
    <property type="entry name" value="DNA_pol_Y-fam_lit_finger_sf"/>
</dbReference>
<accession>A0A1G9UJF9</accession>
<keyword evidence="7 17" id="KW-0548">Nucleotidyltransferase</keyword>
<evidence type="ECO:0000256" key="11">
    <source>
        <dbReference type="ARBA" id="ARBA00022842"/>
    </source>
</evidence>
<evidence type="ECO:0000256" key="13">
    <source>
        <dbReference type="ARBA" id="ARBA00023125"/>
    </source>
</evidence>
<keyword evidence="9 17" id="KW-0479">Metal-binding</keyword>
<comment type="subunit">
    <text evidence="3 17">Monomer.</text>
</comment>
<name>A0A1G9UJF9_9PROT</name>
<evidence type="ECO:0000256" key="2">
    <source>
        <dbReference type="ARBA" id="ARBA00010945"/>
    </source>
</evidence>